<proteinExistence type="predicted"/>
<name>A0A2U7NS00_9CAUD</name>
<dbReference type="Proteomes" id="UP000247773">
    <property type="component" value="Genome"/>
</dbReference>
<accession>A0A2U7NS00</accession>
<dbReference type="Pfam" id="PF11246">
    <property type="entry name" value="Phage_gp53"/>
    <property type="match status" value="1"/>
</dbReference>
<dbReference type="EMBL" id="KY971610">
    <property type="protein sequence ID" value="ASD52062.1"/>
    <property type="molecule type" value="Genomic_DNA"/>
</dbReference>
<reference evidence="1 2" key="1">
    <citation type="submission" date="2017-04" db="EMBL/GenBank/DDBJ databases">
        <title>Isolation of lytic bacteriophages infecting Pseudomonas strains for biocontrol of fish and shrimp spoilage during chilled storage.</title>
        <authorList>
            <person name="Yang Z."/>
            <person name="Tao X."/>
            <person name="Gao L."/>
            <person name="Rao S."/>
        </authorList>
    </citation>
    <scope>NUCLEOTIDE SEQUENCE [LARGE SCALE GENOMIC DNA]</scope>
</reference>
<gene>
    <name evidence="1" type="ORF">PspYZU05_110</name>
</gene>
<sequence>MIFSFFDPIMYKAKTINENAESVPITDIFRNYKAYYNRVAPRYKLRNYYISGSPRPEELAYQLYGNTQLYWVLLMANNIYDPFYDWITSQDAAYQMADQRYKDLGGNQVLYHKDLLGNKYYNLVQKPDTFEWYDKGDLNFRYVQFNGALAAVDIYEDAILQNEEKRNIVIVAPEDIDSFVDDIIREMEIA</sequence>
<organism evidence="1 2">
    <name type="scientific">Pseudomonas phage PspYZU05</name>
    <dbReference type="NCBI Taxonomy" id="1983556"/>
    <lineage>
        <taxon>Viruses</taxon>
        <taxon>Duplodnaviria</taxon>
        <taxon>Heunggongvirae</taxon>
        <taxon>Uroviricota</taxon>
        <taxon>Caudoviricetes</taxon>
        <taxon>Pantevenvirales</taxon>
        <taxon>Straboviridae</taxon>
        <taxon>Jiangsuvirus</taxon>
        <taxon>Jiangsuvirus pspyzu05</taxon>
    </lineage>
</organism>
<dbReference type="InterPro" id="IPR022607">
    <property type="entry name" value="Phage_T4_Gp53_baseplate_wedge"/>
</dbReference>
<evidence type="ECO:0000313" key="2">
    <source>
        <dbReference type="Proteomes" id="UP000247773"/>
    </source>
</evidence>
<keyword evidence="2" id="KW-1185">Reference proteome</keyword>
<protein>
    <submittedName>
        <fullName evidence="1">Baseplate wedge subunit</fullName>
    </submittedName>
</protein>
<evidence type="ECO:0000313" key="1">
    <source>
        <dbReference type="EMBL" id="ASD52062.1"/>
    </source>
</evidence>